<dbReference type="PANTHER" id="PTHR47755">
    <property type="entry name" value="CELL DIVISION PROTEIN FTSX"/>
    <property type="match status" value="1"/>
</dbReference>
<accession>A0A2H0TPB5</accession>
<keyword evidence="6 11" id="KW-0812">Transmembrane</keyword>
<proteinExistence type="inferred from homology"/>
<feature type="transmembrane region" description="Helical" evidence="11">
    <location>
        <begin position="21"/>
        <end position="42"/>
    </location>
</feature>
<evidence type="ECO:0000256" key="7">
    <source>
        <dbReference type="ARBA" id="ARBA00022989"/>
    </source>
</evidence>
<comment type="similarity">
    <text evidence="2 10">Belongs to the ABC-4 integral membrane protein family. FtsX subfamily.</text>
</comment>
<name>A0A2H0TPB5_9BACT</name>
<protein>
    <recommendedName>
        <fullName evidence="3 10">Cell division protein FtsX</fullName>
    </recommendedName>
</protein>
<dbReference type="GO" id="GO:0051301">
    <property type="term" value="P:cell division"/>
    <property type="evidence" value="ECO:0007669"/>
    <property type="project" value="UniProtKB-KW"/>
</dbReference>
<evidence type="ECO:0000256" key="8">
    <source>
        <dbReference type="ARBA" id="ARBA00023136"/>
    </source>
</evidence>
<evidence type="ECO:0000256" key="5">
    <source>
        <dbReference type="ARBA" id="ARBA00022618"/>
    </source>
</evidence>
<feature type="transmembrane region" description="Helical" evidence="11">
    <location>
        <begin position="268"/>
        <end position="289"/>
    </location>
</feature>
<evidence type="ECO:0000256" key="9">
    <source>
        <dbReference type="ARBA" id="ARBA00023306"/>
    </source>
</evidence>
<evidence type="ECO:0000256" key="11">
    <source>
        <dbReference type="SAM" id="Phobius"/>
    </source>
</evidence>
<dbReference type="InterPro" id="IPR040690">
    <property type="entry name" value="FtsX_ECD"/>
</dbReference>
<evidence type="ECO:0000256" key="2">
    <source>
        <dbReference type="ARBA" id="ARBA00007379"/>
    </source>
</evidence>
<keyword evidence="7 11" id="KW-1133">Transmembrane helix</keyword>
<feature type="domain" description="FtsX extracellular" evidence="13">
    <location>
        <begin position="58"/>
        <end position="143"/>
    </location>
</feature>
<evidence type="ECO:0000313" key="14">
    <source>
        <dbReference type="EMBL" id="PIR73984.1"/>
    </source>
</evidence>
<dbReference type="Gene3D" id="3.30.70.3040">
    <property type="match status" value="1"/>
</dbReference>
<feature type="transmembrane region" description="Helical" evidence="11">
    <location>
        <begin position="223"/>
        <end position="248"/>
    </location>
</feature>
<feature type="transmembrane region" description="Helical" evidence="11">
    <location>
        <begin position="177"/>
        <end position="202"/>
    </location>
</feature>
<comment type="caution">
    <text evidence="14">The sequence shown here is derived from an EMBL/GenBank/DDBJ whole genome shotgun (WGS) entry which is preliminary data.</text>
</comment>
<dbReference type="PANTHER" id="PTHR47755:SF1">
    <property type="entry name" value="CELL DIVISION PROTEIN FTSX"/>
    <property type="match status" value="1"/>
</dbReference>
<evidence type="ECO:0000256" key="1">
    <source>
        <dbReference type="ARBA" id="ARBA00004651"/>
    </source>
</evidence>
<feature type="domain" description="ABC3 transporter permease C-terminal" evidence="12">
    <location>
        <begin position="180"/>
        <end position="299"/>
    </location>
</feature>
<keyword evidence="5 10" id="KW-0132">Cell division</keyword>
<evidence type="ECO:0000259" key="12">
    <source>
        <dbReference type="Pfam" id="PF02687"/>
    </source>
</evidence>
<evidence type="ECO:0000259" key="13">
    <source>
        <dbReference type="Pfam" id="PF18075"/>
    </source>
</evidence>
<evidence type="ECO:0000256" key="10">
    <source>
        <dbReference type="PIRNR" id="PIRNR003097"/>
    </source>
</evidence>
<dbReference type="PIRSF" id="PIRSF003097">
    <property type="entry name" value="FtsX"/>
    <property type="match status" value="1"/>
</dbReference>
<dbReference type="InterPro" id="IPR003838">
    <property type="entry name" value="ABC3_permease_C"/>
</dbReference>
<comment type="subcellular location">
    <subcellularLocation>
        <location evidence="1">Cell membrane</location>
        <topology evidence="1">Multi-pass membrane protein</topology>
    </subcellularLocation>
</comment>
<dbReference type="GO" id="GO:0005886">
    <property type="term" value="C:plasma membrane"/>
    <property type="evidence" value="ECO:0007669"/>
    <property type="project" value="UniProtKB-SubCell"/>
</dbReference>
<gene>
    <name evidence="14" type="ORF">COU35_05015</name>
</gene>
<dbReference type="Pfam" id="PF18075">
    <property type="entry name" value="FtsX_ECD"/>
    <property type="match status" value="1"/>
</dbReference>
<evidence type="ECO:0000256" key="4">
    <source>
        <dbReference type="ARBA" id="ARBA00022475"/>
    </source>
</evidence>
<evidence type="ECO:0000256" key="6">
    <source>
        <dbReference type="ARBA" id="ARBA00022692"/>
    </source>
</evidence>
<keyword evidence="9 10" id="KW-0131">Cell cycle</keyword>
<dbReference type="Proteomes" id="UP000230154">
    <property type="component" value="Unassembled WGS sequence"/>
</dbReference>
<dbReference type="EMBL" id="PFCB01000033">
    <property type="protein sequence ID" value="PIR73984.1"/>
    <property type="molecule type" value="Genomic_DNA"/>
</dbReference>
<evidence type="ECO:0000313" key="15">
    <source>
        <dbReference type="Proteomes" id="UP000230154"/>
    </source>
</evidence>
<reference evidence="15" key="1">
    <citation type="submission" date="2017-09" db="EMBL/GenBank/DDBJ databases">
        <title>Depth-based differentiation of microbial function through sediment-hosted aquifers and enrichment of novel symbionts in the deep terrestrial subsurface.</title>
        <authorList>
            <person name="Probst A.J."/>
            <person name="Ladd B."/>
            <person name="Jarett J.K."/>
            <person name="Geller-Mcgrath D.E."/>
            <person name="Sieber C.M.K."/>
            <person name="Emerson J.B."/>
            <person name="Anantharaman K."/>
            <person name="Thomas B.C."/>
            <person name="Malmstrom R."/>
            <person name="Stieglmeier M."/>
            <person name="Klingl A."/>
            <person name="Woyke T."/>
            <person name="Ryan C.M."/>
            <person name="Banfield J.F."/>
        </authorList>
    </citation>
    <scope>NUCLEOTIDE SEQUENCE [LARGE SCALE GENOMIC DNA]</scope>
</reference>
<dbReference type="Pfam" id="PF02687">
    <property type="entry name" value="FtsX"/>
    <property type="match status" value="1"/>
</dbReference>
<sequence length="302" mass="34002">MVSILRIIKFALQDIARNISLSFMTVLILVLMLLSVNTLLIVRAMTRQAVVTVKDQIDVSVYFNHQVNEEQVQEVRSYVDSFPEVTDVEYYDRDAVLEEFRVTHKDNPEIIASLDELGENPLGPTMVIKTREPQDYQKIITALSIPEYASIIEAKTFADTEKAIEKIDTITRQLEQAVLVLSAFFVVIAFFVIFNTIRVAIYTQRREIAIKKLVGATNWFVRGPYLIQALIFTTISVAVIGVVLYGGLAFLDKYIDVIFSTQSFLTNYFSSNILAIAGAEFGGVLLLTLSTTGLAMRSYLRT</sequence>
<keyword evidence="4 10" id="KW-1003">Cell membrane</keyword>
<dbReference type="AlphaFoldDB" id="A0A2H0TPB5"/>
<organism evidence="14 15">
    <name type="scientific">Candidatus Magasanikbacteria bacterium CG10_big_fil_rev_8_21_14_0_10_47_10</name>
    <dbReference type="NCBI Taxonomy" id="1974652"/>
    <lineage>
        <taxon>Bacteria</taxon>
        <taxon>Candidatus Magasanikiibacteriota</taxon>
    </lineage>
</organism>
<dbReference type="InterPro" id="IPR004513">
    <property type="entry name" value="FtsX"/>
</dbReference>
<keyword evidence="8 10" id="KW-0472">Membrane</keyword>
<evidence type="ECO:0000256" key="3">
    <source>
        <dbReference type="ARBA" id="ARBA00021907"/>
    </source>
</evidence>